<gene>
    <name evidence="1" type="ORF">KOY48_04025</name>
</gene>
<protein>
    <submittedName>
        <fullName evidence="1">Uncharacterized protein</fullName>
    </submittedName>
</protein>
<evidence type="ECO:0000313" key="1">
    <source>
        <dbReference type="EMBL" id="QWQ32038.1"/>
    </source>
</evidence>
<dbReference type="AlphaFoldDB" id="A0A8F1SB83"/>
<dbReference type="Proteomes" id="UP000679129">
    <property type="component" value="Chromosome"/>
</dbReference>
<dbReference type="KEGG" id="mnd:KOY48_04025"/>
<reference evidence="1" key="1">
    <citation type="submission" date="2021-06" db="EMBL/GenBank/DDBJ databases">
        <title>An adapted protocol for Saccharibacteria cultivation: two new species join this phylum of Candidate Phyla Radiations.</title>
        <authorList>
            <person name="Ibrahim A."/>
            <person name="Maatouk M."/>
            <person name="Zgheib R."/>
            <person name="Haddad G."/>
            <person name="Bou Khalil J."/>
            <person name="Raoult D."/>
            <person name="Bittar F."/>
        </authorList>
    </citation>
    <scope>NUCLEOTIDE SEQUENCE</scope>
    <source>
        <strain evidence="1">IHU1</strain>
    </source>
</reference>
<evidence type="ECO:0000313" key="2">
    <source>
        <dbReference type="Proteomes" id="UP000679129"/>
    </source>
</evidence>
<sequence>MVTDAVSNAIMAKKMTADGKVVVDMRESGKIELNVKAATELGNQRQI</sequence>
<accession>A0A8F1SB83</accession>
<dbReference type="EMBL" id="CP076460">
    <property type="protein sequence ID" value="QWQ32038.1"/>
    <property type="molecule type" value="Genomic_DNA"/>
</dbReference>
<keyword evidence="2" id="KW-1185">Reference proteome</keyword>
<organism evidence="1 2">
    <name type="scientific">Candidatus Minimicrobia naudis</name>
    <dbReference type="NCBI Taxonomy" id="2841263"/>
    <lineage>
        <taxon>Bacteria</taxon>
        <taxon>Candidatus Saccharimonadota</taxon>
        <taxon>Candidatus Saccharimonadota incertae sedis</taxon>
        <taxon>Candidatus Minimicrobia</taxon>
    </lineage>
</organism>
<name>A0A8F1SB83_9BACT</name>
<proteinExistence type="predicted"/>